<dbReference type="Proteomes" id="UP001054837">
    <property type="component" value="Unassembled WGS sequence"/>
</dbReference>
<proteinExistence type="predicted"/>
<accession>A0AAV4QDZ9</accession>
<comment type="caution">
    <text evidence="1">The sequence shown here is derived from an EMBL/GenBank/DDBJ whole genome shotgun (WGS) entry which is preliminary data.</text>
</comment>
<name>A0AAV4QDZ9_9ARAC</name>
<gene>
    <name evidence="1" type="ORF">CDAR_493391</name>
</gene>
<organism evidence="1 2">
    <name type="scientific">Caerostris darwini</name>
    <dbReference type="NCBI Taxonomy" id="1538125"/>
    <lineage>
        <taxon>Eukaryota</taxon>
        <taxon>Metazoa</taxon>
        <taxon>Ecdysozoa</taxon>
        <taxon>Arthropoda</taxon>
        <taxon>Chelicerata</taxon>
        <taxon>Arachnida</taxon>
        <taxon>Araneae</taxon>
        <taxon>Araneomorphae</taxon>
        <taxon>Entelegynae</taxon>
        <taxon>Araneoidea</taxon>
        <taxon>Araneidae</taxon>
        <taxon>Caerostris</taxon>
    </lineage>
</organism>
<keyword evidence="2" id="KW-1185">Reference proteome</keyword>
<protein>
    <submittedName>
        <fullName evidence="1">Uncharacterized protein</fullName>
    </submittedName>
</protein>
<evidence type="ECO:0000313" key="1">
    <source>
        <dbReference type="EMBL" id="GIY07345.1"/>
    </source>
</evidence>
<evidence type="ECO:0000313" key="2">
    <source>
        <dbReference type="Proteomes" id="UP001054837"/>
    </source>
</evidence>
<reference evidence="1 2" key="1">
    <citation type="submission" date="2021-06" db="EMBL/GenBank/DDBJ databases">
        <title>Caerostris darwini draft genome.</title>
        <authorList>
            <person name="Kono N."/>
            <person name="Arakawa K."/>
        </authorList>
    </citation>
    <scope>NUCLEOTIDE SEQUENCE [LARGE SCALE GENOMIC DNA]</scope>
</reference>
<dbReference type="EMBL" id="BPLQ01004332">
    <property type="protein sequence ID" value="GIY07345.1"/>
    <property type="molecule type" value="Genomic_DNA"/>
</dbReference>
<sequence length="119" mass="13906">MRGLQIRFLQFYQKYLWNIKGTTLLVKKLQKKKAQFYMYFPTKLSCQTHHNSILEHEHKKPHPKKCIPEAVVRTSSSPSMGMISTTSEEMRPSAFNASEGCEKYDSILQTKCRRTTIFS</sequence>
<dbReference type="AlphaFoldDB" id="A0AAV4QDZ9"/>